<feature type="region of interest" description="Disordered" evidence="6">
    <location>
        <begin position="1"/>
        <end position="120"/>
    </location>
</feature>
<dbReference type="Gene3D" id="1.50.10.20">
    <property type="match status" value="1"/>
</dbReference>
<dbReference type="EMBL" id="LCWF01000133">
    <property type="protein sequence ID" value="KKY18003.1"/>
    <property type="molecule type" value="Genomic_DNA"/>
</dbReference>
<feature type="compositionally biased region" description="Polar residues" evidence="6">
    <location>
        <begin position="380"/>
        <end position="392"/>
    </location>
</feature>
<dbReference type="HAMAP" id="MF_03009">
    <property type="entry name" value="eIF3j"/>
    <property type="match status" value="1"/>
</dbReference>
<keyword evidence="2 5" id="KW-0396">Initiation factor</keyword>
<evidence type="ECO:0000313" key="9">
    <source>
        <dbReference type="Proteomes" id="UP000053317"/>
    </source>
</evidence>
<dbReference type="Gene3D" id="1.10.246.60">
    <property type="entry name" value="Eukaryotic translation initiation factor 3 like domains"/>
    <property type="match status" value="1"/>
</dbReference>
<name>A0A0G2G285_PHACM</name>
<feature type="compositionally biased region" description="Acidic residues" evidence="6">
    <location>
        <begin position="361"/>
        <end position="376"/>
    </location>
</feature>
<comment type="similarity">
    <text evidence="5">Belongs to the eIF-3 subunit J family.</text>
</comment>
<organism evidence="8 9">
    <name type="scientific">Phaeomoniella chlamydospora</name>
    <name type="common">Phaeoacremonium chlamydosporum</name>
    <dbReference type="NCBI Taxonomy" id="158046"/>
    <lineage>
        <taxon>Eukaryota</taxon>
        <taxon>Fungi</taxon>
        <taxon>Dikarya</taxon>
        <taxon>Ascomycota</taxon>
        <taxon>Pezizomycotina</taxon>
        <taxon>Eurotiomycetes</taxon>
        <taxon>Chaetothyriomycetidae</taxon>
        <taxon>Phaeomoniellales</taxon>
        <taxon>Phaeomoniellaceae</taxon>
        <taxon>Phaeomoniella</taxon>
    </lineage>
</organism>
<dbReference type="GO" id="GO:0016282">
    <property type="term" value="C:eukaryotic 43S preinitiation complex"/>
    <property type="evidence" value="ECO:0007669"/>
    <property type="project" value="UniProtKB-UniRule"/>
</dbReference>
<dbReference type="GO" id="GO:0003743">
    <property type="term" value="F:translation initiation factor activity"/>
    <property type="evidence" value="ECO:0007669"/>
    <property type="project" value="UniProtKB-UniRule"/>
</dbReference>
<sequence length="552" mass="60522">MPPSKWDEEEEETSSGSEASTAPVVTSTRRKFDDEEDSDEVVDSWDAEDSEEERKKAATAAAIKAKAEAEAAANKKSKAQRIEEHREAARRRRAAEEVEDGSDDEDEAARRARLRQTEQDADLQHASDLFGSVGLGPKTRKTTKAVIVEDTAKPGQSIDLSQYPLFKPATKTQFEALSAALIPLLTASSSQPHYGIWVQDFVKKITAPLPSSDIKKAASGLTALSNEKMKEEKAQDKGGKKTKAAKKATLSAGRDISRGAADTTAYDDDGLGDDDFIVMTEVLQEGQAMNRIVSSEWISGNKFYDVNYMLAAGLTYAAVGTLWFLGKLPANPGDTKPLPDVDGISLEKCVTWMLNRQTILLEEDEDESEDEQDDLKEDPQSLQHQEGTSSTADLSVPIAGMRDLAQDWDESKSPGPPVLEFDEQDLQFAGFCGRANKIADTCYCFWNTGALAMLHRQQLIDVTAMRRYLLEKTQHIVGGFGKGVGATPDIMHAYLGLAALSIYGEPELRSLDPAFCISIEARDRLKNVSWWRGNWQPPKSLGPMSYAWASGG</sequence>
<dbReference type="AlphaFoldDB" id="A0A0G2G285"/>
<comment type="subunit">
    <text evidence="5">Component of the eukaryotic translation initiation factor 3 (eIF-3) complex.</text>
</comment>
<comment type="caution">
    <text evidence="8">The sequence shown here is derived from an EMBL/GenBank/DDBJ whole genome shotgun (WGS) entry which is preliminary data.</text>
</comment>
<evidence type="ECO:0000256" key="3">
    <source>
        <dbReference type="ARBA" id="ARBA00022737"/>
    </source>
</evidence>
<dbReference type="PANTHER" id="PTHR21681">
    <property type="entry name" value="EUKARYOTIC TRANSLATION INITIATION FACTOR 3 SUBUNIT J"/>
    <property type="match status" value="1"/>
</dbReference>
<keyword evidence="3" id="KW-0677">Repeat</keyword>
<dbReference type="OrthoDB" id="20381at2759"/>
<feature type="compositionally biased region" description="Low complexity" evidence="6">
    <location>
        <begin position="58"/>
        <end position="74"/>
    </location>
</feature>
<proteinExistence type="inferred from homology"/>
<dbReference type="PANTHER" id="PTHR21681:SF0">
    <property type="entry name" value="EUKARYOTIC TRANSLATION INITIATION FACTOR 3 SUBUNIT J"/>
    <property type="match status" value="1"/>
</dbReference>
<dbReference type="Proteomes" id="UP000053317">
    <property type="component" value="Unassembled WGS sequence"/>
</dbReference>
<gene>
    <name evidence="5" type="primary">HCR1</name>
    <name evidence="8" type="ORF">UCRPC4_g05206</name>
</gene>
<dbReference type="GO" id="GO:0005852">
    <property type="term" value="C:eukaryotic translation initiation factor 3 complex"/>
    <property type="evidence" value="ECO:0007669"/>
    <property type="project" value="UniProtKB-UniRule"/>
</dbReference>
<feature type="domain" description="Prenyltransferase alpha-alpha toroid" evidence="7">
    <location>
        <begin position="312"/>
        <end position="517"/>
    </location>
</feature>
<dbReference type="InterPro" id="IPR008930">
    <property type="entry name" value="Terpenoid_cyclase/PrenylTrfase"/>
</dbReference>
<dbReference type="InterPro" id="IPR013906">
    <property type="entry name" value="eIF3j"/>
</dbReference>
<dbReference type="Pfam" id="PF00432">
    <property type="entry name" value="Prenyltrans"/>
    <property type="match status" value="1"/>
</dbReference>
<feature type="compositionally biased region" description="Basic and acidic residues" evidence="6">
    <location>
        <begin position="228"/>
        <end position="239"/>
    </location>
</feature>
<dbReference type="Pfam" id="PF08597">
    <property type="entry name" value="eIF3_subunit"/>
    <property type="match status" value="1"/>
</dbReference>
<feature type="compositionally biased region" description="Acidic residues" evidence="6">
    <location>
        <begin position="97"/>
        <end position="107"/>
    </location>
</feature>
<evidence type="ECO:0000313" key="8">
    <source>
        <dbReference type="EMBL" id="KKY18003.1"/>
    </source>
</evidence>
<evidence type="ECO:0000256" key="2">
    <source>
        <dbReference type="ARBA" id="ARBA00022540"/>
    </source>
</evidence>
<evidence type="ECO:0000256" key="5">
    <source>
        <dbReference type="HAMAP-Rule" id="MF_03009"/>
    </source>
</evidence>
<feature type="compositionally biased region" description="Acidic residues" evidence="6">
    <location>
        <begin position="34"/>
        <end position="51"/>
    </location>
</feature>
<protein>
    <recommendedName>
        <fullName evidence="5">Eukaryotic translation initiation factor 3 subunit J</fullName>
        <shortName evidence="5">eIF3j</shortName>
    </recommendedName>
    <alternativeName>
        <fullName evidence="5">Eukaryotic translation initiation factor 3 30 kDa subunit homolog</fullName>
        <shortName evidence="5">eIF-3 30 kDa subunit homolog</shortName>
    </alternativeName>
</protein>
<dbReference type="GO" id="GO:0001732">
    <property type="term" value="P:formation of cytoplasmic translation initiation complex"/>
    <property type="evidence" value="ECO:0007669"/>
    <property type="project" value="UniProtKB-UniRule"/>
</dbReference>
<reference evidence="8 9" key="2">
    <citation type="submission" date="2015-05" db="EMBL/GenBank/DDBJ databases">
        <authorList>
            <person name="Morales-Cruz A."/>
            <person name="Amrine K.C."/>
            <person name="Cantu D."/>
        </authorList>
    </citation>
    <scope>NUCLEOTIDE SEQUENCE [LARGE SCALE GENOMIC DNA]</scope>
    <source>
        <strain evidence="8">UCRPC4</strain>
    </source>
</reference>
<dbReference type="GO" id="GO:0016740">
    <property type="term" value="F:transferase activity"/>
    <property type="evidence" value="ECO:0007669"/>
    <property type="project" value="UniProtKB-KW"/>
</dbReference>
<keyword evidence="9" id="KW-1185">Reference proteome</keyword>
<evidence type="ECO:0000256" key="4">
    <source>
        <dbReference type="ARBA" id="ARBA00022917"/>
    </source>
</evidence>
<keyword evidence="4 5" id="KW-0648">Protein biosynthesis</keyword>
<comment type="function">
    <text evidence="5">Component of the eukaryotic translation initiation factor 3 (eIF-3) complex, which is involved in protein synthesis of a specialized repertoire of mRNAs and, together with other initiation factors, stimulates binding of mRNA and methionyl-tRNAi to the 40S ribosome. The eIF-3 complex specifically targets and initiates translation of a subset of mRNAs involved in cell proliferation.</text>
</comment>
<evidence type="ECO:0000256" key="1">
    <source>
        <dbReference type="ARBA" id="ARBA00022490"/>
    </source>
</evidence>
<comment type="subcellular location">
    <subcellularLocation>
        <location evidence="5">Cytoplasm</location>
    </subcellularLocation>
</comment>
<reference evidence="8 9" key="1">
    <citation type="submission" date="2015-05" db="EMBL/GenBank/DDBJ databases">
        <title>Distinctive expansion of gene families associated with plant cell wall degradation and secondary metabolism in the genomes of grapevine trunk pathogens.</title>
        <authorList>
            <person name="Lawrence D.P."/>
            <person name="Travadon R."/>
            <person name="Rolshausen P.E."/>
            <person name="Baumgartner K."/>
        </authorList>
    </citation>
    <scope>NUCLEOTIDE SEQUENCE [LARGE SCALE GENOMIC DNA]</scope>
    <source>
        <strain evidence="8">UCRPC4</strain>
    </source>
</reference>
<evidence type="ECO:0000256" key="6">
    <source>
        <dbReference type="SAM" id="MobiDB-lite"/>
    </source>
</evidence>
<evidence type="ECO:0000259" key="7">
    <source>
        <dbReference type="Pfam" id="PF00432"/>
    </source>
</evidence>
<keyword evidence="8" id="KW-0808">Transferase</keyword>
<feature type="region of interest" description="Disordered" evidence="6">
    <location>
        <begin position="228"/>
        <end position="250"/>
    </location>
</feature>
<dbReference type="InterPro" id="IPR023194">
    <property type="entry name" value="eIF3-like_dom_sf"/>
</dbReference>
<dbReference type="SUPFAM" id="SSF48239">
    <property type="entry name" value="Terpenoid cyclases/Protein prenyltransferases"/>
    <property type="match status" value="1"/>
</dbReference>
<accession>A0A0G2G285</accession>
<keyword evidence="1 5" id="KW-0963">Cytoplasm</keyword>
<dbReference type="InterPro" id="IPR001330">
    <property type="entry name" value="Prenyltrans"/>
</dbReference>
<feature type="region of interest" description="Disordered" evidence="6">
    <location>
        <begin position="361"/>
        <end position="392"/>
    </location>
</feature>
<dbReference type="GO" id="GO:0033290">
    <property type="term" value="C:eukaryotic 48S preinitiation complex"/>
    <property type="evidence" value="ECO:0007669"/>
    <property type="project" value="UniProtKB-UniRule"/>
</dbReference>